<dbReference type="Gene3D" id="3.40.50.300">
    <property type="entry name" value="P-loop containing nucleotide triphosphate hydrolases"/>
    <property type="match status" value="1"/>
</dbReference>
<accession>A0A2J7QCC4</accession>
<organism evidence="7 8">
    <name type="scientific">Cryptotermes secundus</name>
    <dbReference type="NCBI Taxonomy" id="105785"/>
    <lineage>
        <taxon>Eukaryota</taxon>
        <taxon>Metazoa</taxon>
        <taxon>Ecdysozoa</taxon>
        <taxon>Arthropoda</taxon>
        <taxon>Hexapoda</taxon>
        <taxon>Insecta</taxon>
        <taxon>Pterygota</taxon>
        <taxon>Neoptera</taxon>
        <taxon>Polyneoptera</taxon>
        <taxon>Dictyoptera</taxon>
        <taxon>Blattodea</taxon>
        <taxon>Blattoidea</taxon>
        <taxon>Termitoidae</taxon>
        <taxon>Kalotermitidae</taxon>
        <taxon>Cryptotermitinae</taxon>
        <taxon>Cryptotermes</taxon>
    </lineage>
</organism>
<dbReference type="PANTHER" id="PTHR34436:SF1">
    <property type="entry name" value="CENTROMERE PROTEIN M"/>
    <property type="match status" value="1"/>
</dbReference>
<keyword evidence="6" id="KW-0137">Centromere</keyword>
<name>A0A2J7QCC4_9NEOP</name>
<dbReference type="PANTHER" id="PTHR34436">
    <property type="entry name" value="CENTROMERE PROTEIN M"/>
    <property type="match status" value="1"/>
</dbReference>
<feature type="non-terminal residue" evidence="7">
    <location>
        <position position="1"/>
    </location>
</feature>
<proteinExistence type="predicted"/>
<keyword evidence="8" id="KW-1185">Reference proteome</keyword>
<comment type="caution">
    <text evidence="7">The sequence shown here is derived from an EMBL/GenBank/DDBJ whole genome shotgun (WGS) entry which is preliminary data.</text>
</comment>
<dbReference type="GO" id="GO:0000775">
    <property type="term" value="C:chromosome, centromeric region"/>
    <property type="evidence" value="ECO:0007669"/>
    <property type="project" value="UniProtKB-SubCell"/>
</dbReference>
<evidence type="ECO:0000256" key="5">
    <source>
        <dbReference type="ARBA" id="ARBA00023242"/>
    </source>
</evidence>
<evidence type="ECO:0000256" key="4">
    <source>
        <dbReference type="ARBA" id="ARBA00022454"/>
    </source>
</evidence>
<dbReference type="Proteomes" id="UP000235965">
    <property type="component" value="Unassembled WGS sequence"/>
</dbReference>
<evidence type="ECO:0000256" key="1">
    <source>
        <dbReference type="ARBA" id="ARBA00004123"/>
    </source>
</evidence>
<dbReference type="InParanoid" id="A0A2J7QCC4"/>
<comment type="subcellular location">
    <subcellularLocation>
        <location evidence="2">Chromosome</location>
        <location evidence="2">Centromere</location>
    </subcellularLocation>
    <subcellularLocation>
        <location evidence="1">Nucleus</location>
    </subcellularLocation>
</comment>
<sequence length="167" mass="18717">AGMLKSYGIRDVELCLSILVVSSGTYCEKLADALYSCSRKQSKYKLLIHMCRRVQDVINSSSNPHIDFIVFEIDTRYRGCLEDVEKDIMLLSTGFVLGRMCFVHDNSIKPLEMVVNYNDIWDLQSKYGGHVLAGSVVNEAKCMYLAERILKLVSGVSGIYSGLPYIG</sequence>
<dbReference type="EMBL" id="NEVH01016290">
    <property type="protein sequence ID" value="PNF26229.1"/>
    <property type="molecule type" value="Genomic_DNA"/>
</dbReference>
<evidence type="ECO:0000313" key="7">
    <source>
        <dbReference type="EMBL" id="PNF26229.1"/>
    </source>
</evidence>
<protein>
    <recommendedName>
        <fullName evidence="3">Centromere protein M</fullName>
    </recommendedName>
</protein>
<evidence type="ECO:0000256" key="6">
    <source>
        <dbReference type="ARBA" id="ARBA00023328"/>
    </source>
</evidence>
<evidence type="ECO:0000313" key="8">
    <source>
        <dbReference type="Proteomes" id="UP000235965"/>
    </source>
</evidence>
<dbReference type="Pfam" id="PF11111">
    <property type="entry name" value="CENP-M"/>
    <property type="match status" value="1"/>
</dbReference>
<dbReference type="InterPro" id="IPR020987">
    <property type="entry name" value="Centromere_Cenp-M"/>
</dbReference>
<evidence type="ECO:0000256" key="3">
    <source>
        <dbReference type="ARBA" id="ARBA00016382"/>
    </source>
</evidence>
<dbReference type="InterPro" id="IPR027417">
    <property type="entry name" value="P-loop_NTPase"/>
</dbReference>
<keyword evidence="4" id="KW-0158">Chromosome</keyword>
<gene>
    <name evidence="7" type="ORF">B7P43_G03718</name>
</gene>
<reference evidence="7 8" key="1">
    <citation type="submission" date="2017-12" db="EMBL/GenBank/DDBJ databases">
        <title>Hemimetabolous genomes reveal molecular basis of termite eusociality.</title>
        <authorList>
            <person name="Harrison M.C."/>
            <person name="Jongepier E."/>
            <person name="Robertson H.M."/>
            <person name="Arning N."/>
            <person name="Bitard-Feildel T."/>
            <person name="Chao H."/>
            <person name="Childers C.P."/>
            <person name="Dinh H."/>
            <person name="Doddapaneni H."/>
            <person name="Dugan S."/>
            <person name="Gowin J."/>
            <person name="Greiner C."/>
            <person name="Han Y."/>
            <person name="Hu H."/>
            <person name="Hughes D.S.T."/>
            <person name="Huylmans A.-K."/>
            <person name="Kemena C."/>
            <person name="Kremer L.P.M."/>
            <person name="Lee S.L."/>
            <person name="Lopez-Ezquerra A."/>
            <person name="Mallet L."/>
            <person name="Monroy-Kuhn J.M."/>
            <person name="Moser A."/>
            <person name="Murali S.C."/>
            <person name="Muzny D.M."/>
            <person name="Otani S."/>
            <person name="Piulachs M.-D."/>
            <person name="Poelchau M."/>
            <person name="Qu J."/>
            <person name="Schaub F."/>
            <person name="Wada-Katsumata A."/>
            <person name="Worley K.C."/>
            <person name="Xie Q."/>
            <person name="Ylla G."/>
            <person name="Poulsen M."/>
            <person name="Gibbs R.A."/>
            <person name="Schal C."/>
            <person name="Richards S."/>
            <person name="Belles X."/>
            <person name="Korb J."/>
            <person name="Bornberg-Bauer E."/>
        </authorList>
    </citation>
    <scope>NUCLEOTIDE SEQUENCE [LARGE SCALE GENOMIC DNA]</scope>
    <source>
        <tissue evidence="7">Whole body</tissue>
    </source>
</reference>
<dbReference type="GO" id="GO:0005634">
    <property type="term" value="C:nucleus"/>
    <property type="evidence" value="ECO:0007669"/>
    <property type="project" value="UniProtKB-SubCell"/>
</dbReference>
<dbReference type="AlphaFoldDB" id="A0A2J7QCC4"/>
<keyword evidence="5" id="KW-0539">Nucleus</keyword>
<evidence type="ECO:0000256" key="2">
    <source>
        <dbReference type="ARBA" id="ARBA00004584"/>
    </source>
</evidence>